<gene>
    <name evidence="10" type="primary">eccE</name>
    <name evidence="10" type="ORF">CQY20_22550</name>
    <name evidence="9" type="ORF">MAGR_47790</name>
</gene>
<dbReference type="OrthoDB" id="4751893at2"/>
<comment type="caution">
    <text evidence="10">The sequence shown here is derived from an EMBL/GenBank/DDBJ whole genome shotgun (WGS) entry which is preliminary data.</text>
</comment>
<evidence type="ECO:0000313" key="9">
    <source>
        <dbReference type="EMBL" id="GFG53338.1"/>
    </source>
</evidence>
<evidence type="ECO:0000256" key="5">
    <source>
        <dbReference type="ARBA" id="ARBA00022989"/>
    </source>
</evidence>
<dbReference type="NCBIfam" id="TIGR03923">
    <property type="entry name" value="T7SS_EccE"/>
    <property type="match status" value="1"/>
</dbReference>
<evidence type="ECO:0000256" key="7">
    <source>
        <dbReference type="SAM" id="Phobius"/>
    </source>
</evidence>
<dbReference type="RefSeq" id="WP_097942306.1">
    <property type="nucleotide sequence ID" value="NZ_BLKS01000001.1"/>
</dbReference>
<keyword evidence="11" id="KW-1185">Reference proteome</keyword>
<evidence type="ECO:0000256" key="6">
    <source>
        <dbReference type="ARBA" id="ARBA00023136"/>
    </source>
</evidence>
<sequence>MKARTVGVNATIPAVVGVEVAVLAALLIFPPGRMSWWPTVAVGVVAALALMLTIYRRNAIRWLVDRFRWRRRRRRTGSAGAAVDIPHGAALYGVRVSDRFDGEAITMVEVTGQAYSPTLLTGSATALTPNRLPLDAVTELLDQPGGIRLAGIDIVSSGLRVRRGTGYPPLYSTLLADRPAAGQRRTYMIIRLDIAKSVAGLVYRSTVGAAAAAATERIVNALLQRGVRANALTAKELDAALAELSGGLAEVPDDAPVDDVPAGIPRTPKPLAPTESWKSIEAHPGYLTSYYFSPEDITTNTLNQMWALRSDAVVQTISLFKKRSPTDGRTWVSALVRVNDPQAPTRPPTLYLNPLPGYQGPAATRSAPLPRRFDAMPARPLDAAPLEVPVGSSGVLIGTTQRGDLLLLSLTDPDQATRIALHTGMSYACQLLVRAAAVGERIAIYTDKPARWRQLEQPLIAVVDRRHPPEFVPSIIVSDRVGGPPPAGLASTVVTIGDTGDAPTPDMSFTQISPSTVRIATAAFTTDVQIATFKAEQPFLGAAGQIA</sequence>
<comment type="similarity">
    <text evidence="2">Belongs to the EccE family.</text>
</comment>
<feature type="domain" description="Type VII secretion system protein EccE" evidence="8">
    <location>
        <begin position="180"/>
        <end position="290"/>
    </location>
</feature>
<dbReference type="Pfam" id="PF11203">
    <property type="entry name" value="EccE"/>
    <property type="match status" value="1"/>
</dbReference>
<dbReference type="GO" id="GO:0005886">
    <property type="term" value="C:plasma membrane"/>
    <property type="evidence" value="ECO:0007669"/>
    <property type="project" value="UniProtKB-SubCell"/>
</dbReference>
<feature type="transmembrane region" description="Helical" evidence="7">
    <location>
        <begin position="76"/>
        <end position="94"/>
    </location>
</feature>
<dbReference type="AlphaFoldDB" id="A0A2A7MUS6"/>
<keyword evidence="4 7" id="KW-0812">Transmembrane</keyword>
<evidence type="ECO:0000256" key="4">
    <source>
        <dbReference type="ARBA" id="ARBA00022692"/>
    </source>
</evidence>
<dbReference type="EMBL" id="PDCP01000048">
    <property type="protein sequence ID" value="PEG35257.1"/>
    <property type="molecule type" value="Genomic_DNA"/>
</dbReference>
<reference evidence="9 12" key="2">
    <citation type="journal article" date="2019" name="Emerg. Microbes Infect.">
        <title>Comprehensive subspecies identification of 175 nontuberculous mycobacteria species based on 7547 genomic profiles.</title>
        <authorList>
            <person name="Matsumoto Y."/>
            <person name="Kinjo T."/>
            <person name="Motooka D."/>
            <person name="Nabeya D."/>
            <person name="Jung N."/>
            <person name="Uechi K."/>
            <person name="Horii T."/>
            <person name="Iida T."/>
            <person name="Fujita J."/>
            <person name="Nakamura S."/>
        </authorList>
    </citation>
    <scope>NUCLEOTIDE SEQUENCE [LARGE SCALE GENOMIC DNA]</scope>
    <source>
        <strain evidence="9 12">JCM 6377</strain>
    </source>
</reference>
<evidence type="ECO:0000259" key="8">
    <source>
        <dbReference type="Pfam" id="PF11203"/>
    </source>
</evidence>
<dbReference type="Proteomes" id="UP000465302">
    <property type="component" value="Unassembled WGS sequence"/>
</dbReference>
<keyword evidence="6 7" id="KW-0472">Membrane</keyword>
<dbReference type="InterPro" id="IPR021368">
    <property type="entry name" value="T7SS_EccE"/>
</dbReference>
<dbReference type="Proteomes" id="UP000220914">
    <property type="component" value="Unassembled WGS sequence"/>
</dbReference>
<organism evidence="10 11">
    <name type="scientific">Mycolicibacterium agri</name>
    <name type="common">Mycobacterium agri</name>
    <dbReference type="NCBI Taxonomy" id="36811"/>
    <lineage>
        <taxon>Bacteria</taxon>
        <taxon>Bacillati</taxon>
        <taxon>Actinomycetota</taxon>
        <taxon>Actinomycetes</taxon>
        <taxon>Mycobacteriales</taxon>
        <taxon>Mycobacteriaceae</taxon>
        <taxon>Mycolicibacterium</taxon>
    </lineage>
</organism>
<reference evidence="9" key="3">
    <citation type="submission" date="2020-02" db="EMBL/GenBank/DDBJ databases">
        <authorList>
            <person name="Matsumoto Y."/>
            <person name="Motooka D."/>
            <person name="Nakamura S."/>
        </authorList>
    </citation>
    <scope>NUCLEOTIDE SEQUENCE</scope>
    <source>
        <strain evidence="9">JCM 6377</strain>
    </source>
</reference>
<evidence type="ECO:0000313" key="12">
    <source>
        <dbReference type="Proteomes" id="UP000465302"/>
    </source>
</evidence>
<dbReference type="InterPro" id="IPR050051">
    <property type="entry name" value="EccE_dom"/>
</dbReference>
<keyword evidence="3" id="KW-1003">Cell membrane</keyword>
<keyword evidence="5 7" id="KW-1133">Transmembrane helix</keyword>
<evidence type="ECO:0000256" key="3">
    <source>
        <dbReference type="ARBA" id="ARBA00022475"/>
    </source>
</evidence>
<comment type="subcellular location">
    <subcellularLocation>
        <location evidence="1">Cell membrane</location>
    </subcellularLocation>
</comment>
<feature type="transmembrane region" description="Helical" evidence="7">
    <location>
        <begin position="35"/>
        <end position="55"/>
    </location>
</feature>
<feature type="transmembrane region" description="Helical" evidence="7">
    <location>
        <begin position="7"/>
        <end position="29"/>
    </location>
</feature>
<reference evidence="10 11" key="1">
    <citation type="submission" date="2017-10" db="EMBL/GenBank/DDBJ databases">
        <title>The new phylogeny of genus Mycobacterium.</title>
        <authorList>
            <person name="Tortoli E."/>
            <person name="Trovato A."/>
            <person name="Cirillo D.M."/>
        </authorList>
    </citation>
    <scope>NUCLEOTIDE SEQUENCE [LARGE SCALE GENOMIC DNA]</scope>
    <source>
        <strain evidence="10 11">CCUG37673</strain>
    </source>
</reference>
<dbReference type="EMBL" id="BLKS01000001">
    <property type="protein sequence ID" value="GFG53338.1"/>
    <property type="molecule type" value="Genomic_DNA"/>
</dbReference>
<proteinExistence type="inferred from homology"/>
<protein>
    <submittedName>
        <fullName evidence="10">Type VII secretion protein EccE</fullName>
    </submittedName>
</protein>
<evidence type="ECO:0000313" key="11">
    <source>
        <dbReference type="Proteomes" id="UP000220914"/>
    </source>
</evidence>
<evidence type="ECO:0000256" key="2">
    <source>
        <dbReference type="ARBA" id="ARBA00007759"/>
    </source>
</evidence>
<evidence type="ECO:0000313" key="10">
    <source>
        <dbReference type="EMBL" id="PEG35257.1"/>
    </source>
</evidence>
<name>A0A2A7MUS6_MYCAG</name>
<accession>A0A2A7MUS6</accession>
<evidence type="ECO:0000256" key="1">
    <source>
        <dbReference type="ARBA" id="ARBA00004236"/>
    </source>
</evidence>